<dbReference type="SUPFAM" id="SSF51735">
    <property type="entry name" value="NAD(P)-binding Rossmann-fold domains"/>
    <property type="match status" value="1"/>
</dbReference>
<evidence type="ECO:0000256" key="5">
    <source>
        <dbReference type="ARBA" id="ARBA00023002"/>
    </source>
</evidence>
<dbReference type="Gene3D" id="3.40.50.10860">
    <property type="entry name" value="Leucine Dehydrogenase, chain A, domain 1"/>
    <property type="match status" value="1"/>
</dbReference>
<keyword evidence="6 8" id="KW-0057">Aromatic amino acid biosynthesis</keyword>
<dbReference type="Proteomes" id="UP001239019">
    <property type="component" value="Unassembled WGS sequence"/>
</dbReference>
<dbReference type="EMBL" id="JAVDDT010000004">
    <property type="protein sequence ID" value="MDQ2069706.1"/>
    <property type="molecule type" value="Genomic_DNA"/>
</dbReference>
<dbReference type="InterPro" id="IPR013708">
    <property type="entry name" value="Shikimate_DH-bd_N"/>
</dbReference>
<feature type="binding site" evidence="8">
    <location>
        <position position="103"/>
    </location>
    <ligand>
        <name>shikimate</name>
        <dbReference type="ChEBI" id="CHEBI:36208"/>
    </ligand>
</feature>
<evidence type="ECO:0000256" key="4">
    <source>
        <dbReference type="ARBA" id="ARBA00022857"/>
    </source>
</evidence>
<comment type="function">
    <text evidence="8">Involved in the biosynthesis of the chorismate, which leads to the biosynthesis of aromatic amino acids. Catalyzes the reversible NADPH linked reduction of 3-dehydroshikimate (DHSA) to yield shikimate (SA).</text>
</comment>
<proteinExistence type="inferred from homology"/>
<keyword evidence="3 8" id="KW-0028">Amino-acid biosynthesis</keyword>
<evidence type="ECO:0000313" key="12">
    <source>
        <dbReference type="EMBL" id="MDQ2069706.1"/>
    </source>
</evidence>
<dbReference type="NCBIfam" id="TIGR00507">
    <property type="entry name" value="aroE"/>
    <property type="match status" value="1"/>
</dbReference>
<feature type="binding site" evidence="8">
    <location>
        <position position="246"/>
    </location>
    <ligand>
        <name>shikimate</name>
        <dbReference type="ChEBI" id="CHEBI:36208"/>
    </ligand>
</feature>
<evidence type="ECO:0000256" key="1">
    <source>
        <dbReference type="ARBA" id="ARBA00004871"/>
    </source>
</evidence>
<evidence type="ECO:0000313" key="13">
    <source>
        <dbReference type="Proteomes" id="UP001239019"/>
    </source>
</evidence>
<feature type="domain" description="SDH C-terminal" evidence="11">
    <location>
        <begin position="239"/>
        <end position="264"/>
    </location>
</feature>
<dbReference type="InterPro" id="IPR006151">
    <property type="entry name" value="Shikm_DH/Glu-tRNA_Rdtase"/>
</dbReference>
<comment type="similarity">
    <text evidence="8">Belongs to the shikimate dehydrogenase family.</text>
</comment>
<comment type="catalytic activity">
    <reaction evidence="7 8">
        <text>shikimate + NADP(+) = 3-dehydroshikimate + NADPH + H(+)</text>
        <dbReference type="Rhea" id="RHEA:17737"/>
        <dbReference type="ChEBI" id="CHEBI:15378"/>
        <dbReference type="ChEBI" id="CHEBI:16630"/>
        <dbReference type="ChEBI" id="CHEBI:36208"/>
        <dbReference type="ChEBI" id="CHEBI:57783"/>
        <dbReference type="ChEBI" id="CHEBI:58349"/>
        <dbReference type="EC" id="1.1.1.25"/>
    </reaction>
</comment>
<dbReference type="InterPro" id="IPR022893">
    <property type="entry name" value="Shikimate_DH_fam"/>
</dbReference>
<organism evidence="12 13">
    <name type="scientific">Natronospira bacteriovora</name>
    <dbReference type="NCBI Taxonomy" id="3069753"/>
    <lineage>
        <taxon>Bacteria</taxon>
        <taxon>Pseudomonadati</taxon>
        <taxon>Pseudomonadota</taxon>
        <taxon>Gammaproteobacteria</taxon>
        <taxon>Natronospirales</taxon>
        <taxon>Natronospiraceae</taxon>
        <taxon>Natronospira</taxon>
    </lineage>
</organism>
<dbReference type="NCBIfam" id="NF001310">
    <property type="entry name" value="PRK00258.1-2"/>
    <property type="match status" value="1"/>
</dbReference>
<protein>
    <recommendedName>
        <fullName evidence="2 8">Shikimate dehydrogenase (NADP(+))</fullName>
        <shortName evidence="8">SDH</shortName>
        <ecNumber evidence="2 8">1.1.1.25</ecNumber>
    </recommendedName>
</protein>
<dbReference type="HAMAP" id="MF_00222">
    <property type="entry name" value="Shikimate_DH_AroE"/>
    <property type="match status" value="1"/>
</dbReference>
<dbReference type="Gene3D" id="3.40.50.720">
    <property type="entry name" value="NAD(P)-binding Rossmann-like Domain"/>
    <property type="match status" value="1"/>
</dbReference>
<keyword evidence="13" id="KW-1185">Reference proteome</keyword>
<feature type="binding site" evidence="8">
    <location>
        <position position="78"/>
    </location>
    <ligand>
        <name>NADP(+)</name>
        <dbReference type="ChEBI" id="CHEBI:58349"/>
    </ligand>
</feature>
<dbReference type="InterPro" id="IPR046346">
    <property type="entry name" value="Aminoacid_DH-like_N_sf"/>
</dbReference>
<dbReference type="SUPFAM" id="SSF53223">
    <property type="entry name" value="Aminoacid dehydrogenase-like, N-terminal domain"/>
    <property type="match status" value="1"/>
</dbReference>
<dbReference type="RefSeq" id="WP_306728206.1">
    <property type="nucleotide sequence ID" value="NZ_JAVDDT010000004.1"/>
</dbReference>
<dbReference type="PANTHER" id="PTHR21089">
    <property type="entry name" value="SHIKIMATE DEHYDROGENASE"/>
    <property type="match status" value="1"/>
</dbReference>
<feature type="binding site" evidence="8">
    <location>
        <begin position="15"/>
        <end position="17"/>
    </location>
    <ligand>
        <name>shikimate</name>
        <dbReference type="ChEBI" id="CHEBI:36208"/>
    </ligand>
</feature>
<accession>A0ABU0W6S1</accession>
<feature type="binding site" evidence="8">
    <location>
        <begin position="128"/>
        <end position="132"/>
    </location>
    <ligand>
        <name>NADP(+)</name>
        <dbReference type="ChEBI" id="CHEBI:58349"/>
    </ligand>
</feature>
<keyword evidence="5 8" id="KW-0560">Oxidoreductase</keyword>
<dbReference type="PANTHER" id="PTHR21089:SF1">
    <property type="entry name" value="BIFUNCTIONAL 3-DEHYDROQUINATE DEHYDRATASE_SHIKIMATE DEHYDROGENASE, CHLOROPLASTIC"/>
    <property type="match status" value="1"/>
</dbReference>
<evidence type="ECO:0000259" key="10">
    <source>
        <dbReference type="Pfam" id="PF08501"/>
    </source>
</evidence>
<feature type="domain" description="Shikimate dehydrogenase substrate binding N-terminal" evidence="10">
    <location>
        <begin position="7"/>
        <end position="89"/>
    </location>
</feature>
<comment type="caution">
    <text evidence="12">The sequence shown here is derived from an EMBL/GenBank/DDBJ whole genome shotgun (WGS) entry which is preliminary data.</text>
</comment>
<dbReference type="EC" id="1.1.1.25" evidence="2 8"/>
<comment type="pathway">
    <text evidence="1 8">Metabolic intermediate biosynthesis; chorismate biosynthesis; chorismate from D-erythrose 4-phosphate and phosphoenolpyruvate: step 4/7.</text>
</comment>
<feature type="binding site" evidence="8">
    <location>
        <begin position="152"/>
        <end position="157"/>
    </location>
    <ligand>
        <name>NADP(+)</name>
        <dbReference type="ChEBI" id="CHEBI:58349"/>
    </ligand>
</feature>
<feature type="binding site" evidence="8">
    <location>
        <position position="87"/>
    </location>
    <ligand>
        <name>shikimate</name>
        <dbReference type="ChEBI" id="CHEBI:36208"/>
    </ligand>
</feature>
<dbReference type="Pfam" id="PF01488">
    <property type="entry name" value="Shikimate_DH"/>
    <property type="match status" value="1"/>
</dbReference>
<feature type="active site" description="Proton acceptor" evidence="8">
    <location>
        <position position="66"/>
    </location>
</feature>
<feature type="binding site" evidence="8">
    <location>
        <position position="218"/>
    </location>
    <ligand>
        <name>shikimate</name>
        <dbReference type="ChEBI" id="CHEBI:36208"/>
    </ligand>
</feature>
<evidence type="ECO:0000256" key="7">
    <source>
        <dbReference type="ARBA" id="ARBA00049442"/>
    </source>
</evidence>
<comment type="subunit">
    <text evidence="8">Homodimer.</text>
</comment>
<name>A0ABU0W6S1_9GAMM</name>
<dbReference type="CDD" id="cd01065">
    <property type="entry name" value="NAD_bind_Shikimate_DH"/>
    <property type="match status" value="1"/>
</dbReference>
<evidence type="ECO:0000256" key="8">
    <source>
        <dbReference type="HAMAP-Rule" id="MF_00222"/>
    </source>
</evidence>
<evidence type="ECO:0000256" key="3">
    <source>
        <dbReference type="ARBA" id="ARBA00022605"/>
    </source>
</evidence>
<dbReference type="InterPro" id="IPR036291">
    <property type="entry name" value="NAD(P)-bd_dom_sf"/>
</dbReference>
<feature type="binding site" evidence="8">
    <location>
        <position position="216"/>
    </location>
    <ligand>
        <name>NADP(+)</name>
        <dbReference type="ChEBI" id="CHEBI:58349"/>
    </ligand>
</feature>
<dbReference type="Pfam" id="PF18317">
    <property type="entry name" value="SDH_C"/>
    <property type="match status" value="1"/>
</dbReference>
<feature type="binding site" evidence="8">
    <location>
        <position position="239"/>
    </location>
    <ligand>
        <name>NADP(+)</name>
        <dbReference type="ChEBI" id="CHEBI:58349"/>
    </ligand>
</feature>
<feature type="binding site" evidence="8">
    <location>
        <position position="62"/>
    </location>
    <ligand>
        <name>shikimate</name>
        <dbReference type="ChEBI" id="CHEBI:36208"/>
    </ligand>
</feature>
<dbReference type="InterPro" id="IPR041121">
    <property type="entry name" value="SDH_C"/>
</dbReference>
<evidence type="ECO:0000256" key="6">
    <source>
        <dbReference type="ARBA" id="ARBA00023141"/>
    </source>
</evidence>
<sequence>MADRYAVFGHPVSHSRSPAIHQHFAEQTGQSLVYEAIDPGAEGFTAGITNFFDKGGLGANVTVPFKEAAFALADECTERAARAGAVNTLKVLDDGRLLGENTDGAGLLRDLTHNLGVELGGASVLILGAGGASRGILGPLVDAGIGTLHVANRTVAKAEALAKRFPEMTAVTVSGLDRLPTRAFDLIINATPSSLQGQALTLPSGLLARDTLAYDLAYAEGGTPFTRWAEQRGVPGRDGWGMLVEQAAESFFLWRGVRPETAVLLKR</sequence>
<reference evidence="12 13" key="1">
    <citation type="submission" date="2023-08" db="EMBL/GenBank/DDBJ databases">
        <title>Whole-genome sequencing of halo(alkali)philic microorganisms from hypersaline lakes.</title>
        <authorList>
            <person name="Sorokin D.Y."/>
            <person name="Abbas B."/>
            <person name="Merkel A.Y."/>
        </authorList>
    </citation>
    <scope>NUCLEOTIDE SEQUENCE [LARGE SCALE GENOMIC DNA]</scope>
    <source>
        <strain evidence="12 13">AB-CW4</strain>
    </source>
</reference>
<feature type="domain" description="Quinate/shikimate 5-dehydrogenase/glutamyl-tRNA reductase" evidence="9">
    <location>
        <begin position="118"/>
        <end position="194"/>
    </location>
</feature>
<evidence type="ECO:0000256" key="2">
    <source>
        <dbReference type="ARBA" id="ARBA00012962"/>
    </source>
</evidence>
<dbReference type="GO" id="GO:0004764">
    <property type="term" value="F:shikimate 3-dehydrogenase (NADP+) activity"/>
    <property type="evidence" value="ECO:0007669"/>
    <property type="project" value="UniProtKB-EC"/>
</dbReference>
<keyword evidence="4 8" id="KW-0521">NADP</keyword>
<gene>
    <name evidence="8 12" type="primary">aroE</name>
    <name evidence="12" type="ORF">RBH19_07465</name>
</gene>
<dbReference type="Pfam" id="PF08501">
    <property type="entry name" value="Shikimate_dh_N"/>
    <property type="match status" value="1"/>
</dbReference>
<evidence type="ECO:0000259" key="9">
    <source>
        <dbReference type="Pfam" id="PF01488"/>
    </source>
</evidence>
<dbReference type="InterPro" id="IPR011342">
    <property type="entry name" value="Shikimate_DH"/>
</dbReference>
<evidence type="ECO:0000259" key="11">
    <source>
        <dbReference type="Pfam" id="PF18317"/>
    </source>
</evidence>